<evidence type="ECO:0000313" key="3">
    <source>
        <dbReference type="RefSeq" id="XP_013400435.1"/>
    </source>
</evidence>
<dbReference type="KEGG" id="lak:106166423"/>
<feature type="signal peptide" evidence="1">
    <location>
        <begin position="1"/>
        <end position="20"/>
    </location>
</feature>
<proteinExistence type="predicted"/>
<sequence length="315" mass="33627">MMLAITVLMFLLGRIELGEALECTQCMYITDTGGDEYAQGVIQKMYASVMDAGCAKNPTSVTKTISCDGSCAYAEVNTTTQIDGNSTSVGVVYRSCNPSKSVNEGCKTLSSNDVQNLQAVLGGGLTIGQKVSGRMCFCNSDSCTQDASSLPALPKAPHTQCHVCTYMKYETSDSQMQKTFDQITQATSVRECLDKGSETPTKFCEGSCSNTGSTVNMSMSGMSVTMKMAQRGCVGIEAEEKCVKLTQEDPAVTQLFPTDSLKALGLGDFGIDMEYCTCNGNQCNSRERSRFNSGSNASVWSASFLILSVTAAMLL</sequence>
<organism evidence="2 3">
    <name type="scientific">Lingula anatina</name>
    <name type="common">Brachiopod</name>
    <name type="synonym">Lingula unguis</name>
    <dbReference type="NCBI Taxonomy" id="7574"/>
    <lineage>
        <taxon>Eukaryota</taxon>
        <taxon>Metazoa</taxon>
        <taxon>Spiralia</taxon>
        <taxon>Lophotrochozoa</taxon>
        <taxon>Brachiopoda</taxon>
        <taxon>Linguliformea</taxon>
        <taxon>Lingulata</taxon>
        <taxon>Lingulida</taxon>
        <taxon>Linguloidea</taxon>
        <taxon>Lingulidae</taxon>
        <taxon>Lingula</taxon>
    </lineage>
</organism>
<dbReference type="AlphaFoldDB" id="A0A1S3IQD6"/>
<evidence type="ECO:0000313" key="2">
    <source>
        <dbReference type="Proteomes" id="UP000085678"/>
    </source>
</evidence>
<name>A0A1S3IQD6_LINAN</name>
<protein>
    <submittedName>
        <fullName evidence="3">Uncharacterized protein LOC106166423</fullName>
    </submittedName>
</protein>
<keyword evidence="2" id="KW-1185">Reference proteome</keyword>
<evidence type="ECO:0000256" key="1">
    <source>
        <dbReference type="SAM" id="SignalP"/>
    </source>
</evidence>
<feature type="chain" id="PRO_5010273548" evidence="1">
    <location>
        <begin position="21"/>
        <end position="315"/>
    </location>
</feature>
<dbReference type="Proteomes" id="UP000085678">
    <property type="component" value="Unplaced"/>
</dbReference>
<gene>
    <name evidence="3" type="primary">LOC106166423</name>
</gene>
<reference evidence="3" key="1">
    <citation type="submission" date="2025-08" db="UniProtKB">
        <authorList>
            <consortium name="RefSeq"/>
        </authorList>
    </citation>
    <scope>IDENTIFICATION</scope>
    <source>
        <tissue evidence="3">Gonads</tissue>
    </source>
</reference>
<keyword evidence="1" id="KW-0732">Signal</keyword>
<dbReference type="RefSeq" id="XP_013400435.1">
    <property type="nucleotide sequence ID" value="XM_013544981.1"/>
</dbReference>
<dbReference type="InParanoid" id="A0A1S3IQD6"/>
<accession>A0A1S3IQD6</accession>
<dbReference type="GeneID" id="106166423"/>